<dbReference type="Proteomes" id="UP000011150">
    <property type="component" value="Segment"/>
</dbReference>
<keyword evidence="1" id="KW-1133">Transmembrane helix</keyword>
<dbReference type="EMBL" id="JX483875">
    <property type="protein sequence ID" value="AGC35647.1"/>
    <property type="molecule type" value="Genomic_DNA"/>
</dbReference>
<keyword evidence="1" id="KW-0472">Membrane</keyword>
<evidence type="ECO:0000256" key="1">
    <source>
        <dbReference type="SAM" id="Phobius"/>
    </source>
</evidence>
<reference evidence="2 3" key="1">
    <citation type="journal article" date="2013" name="Appl. Environ. Microbiol.">
        <title>Narrow Host-Range Bacteriophages that Infect Rhizobium etli associate with Distinct Genomic Types.</title>
        <authorList>
            <person name="Santamaria R.I."/>
            <person name="Bustos P."/>
            <person name="Sepulveda-Robles O."/>
            <person name="Lozano L."/>
            <person name="Rodriguez C."/>
            <person name="Fernandez J.L."/>
            <person name="Juarez S."/>
            <person name="Kameyama L."/>
            <person name="Guarneros G."/>
            <person name="Davila G."/>
            <person name="Gonzalez V."/>
        </authorList>
    </citation>
    <scope>NUCLEOTIDE SEQUENCE [LARGE SCALE GENOMIC DNA]</scope>
</reference>
<organism evidence="2 3">
    <name type="scientific">Rhizobium phage RHEph03</name>
    <dbReference type="NCBI Taxonomy" id="1220603"/>
    <lineage>
        <taxon>Viruses</taxon>
        <taxon>Duplodnaviria</taxon>
        <taxon>Heunggongvirae</taxon>
        <taxon>Uroviricota</taxon>
        <taxon>Caudoviricetes</taxon>
        <taxon>Autographivirales</taxon>
        <taxon>Dunnvirinae</taxon>
        <taxon>Cuernavacavirus</taxon>
        <taxon>Cuernavacavirus RHEph02</taxon>
    </lineage>
</organism>
<protein>
    <submittedName>
        <fullName evidence="2">Uncharacterized protein</fullName>
    </submittedName>
</protein>
<accession>L7TM72</accession>
<proteinExistence type="predicted"/>
<feature type="transmembrane region" description="Helical" evidence="1">
    <location>
        <begin position="23"/>
        <end position="41"/>
    </location>
</feature>
<evidence type="ECO:0000313" key="3">
    <source>
        <dbReference type="Proteomes" id="UP000011150"/>
    </source>
</evidence>
<name>L7TM72_9CAUD</name>
<keyword evidence="1" id="KW-0812">Transmembrane</keyword>
<sequence>MNCVLSVCRKTLLLRVSMYSRRLLFAGTYVVRLCLVCRMLLARSMICMMRITCGEMISLC</sequence>
<evidence type="ECO:0000313" key="2">
    <source>
        <dbReference type="EMBL" id="AGC35647.1"/>
    </source>
</evidence>
<gene>
    <name evidence="2" type="ORF">RHEph03_gp020</name>
</gene>